<evidence type="ECO:0000256" key="3">
    <source>
        <dbReference type="ARBA" id="ARBA00022692"/>
    </source>
</evidence>
<feature type="domain" description="ABC3 transporter permease C-terminal" evidence="7">
    <location>
        <begin position="778"/>
        <end position="891"/>
    </location>
</feature>
<dbReference type="Pfam" id="PF02687">
    <property type="entry name" value="FtsX"/>
    <property type="match status" value="2"/>
</dbReference>
<dbReference type="AlphaFoldDB" id="A0A1M5MYA9"/>
<evidence type="ECO:0000313" key="10">
    <source>
        <dbReference type="Proteomes" id="UP000184212"/>
    </source>
</evidence>
<accession>A0A1M5MYA9</accession>
<organism evidence="9 10">
    <name type="scientific">Chryseolinea serpens</name>
    <dbReference type="NCBI Taxonomy" id="947013"/>
    <lineage>
        <taxon>Bacteria</taxon>
        <taxon>Pseudomonadati</taxon>
        <taxon>Bacteroidota</taxon>
        <taxon>Cytophagia</taxon>
        <taxon>Cytophagales</taxon>
        <taxon>Fulvivirgaceae</taxon>
        <taxon>Chryseolinea</taxon>
    </lineage>
</organism>
<feature type="domain" description="ABC3 transporter permease C-terminal" evidence="7">
    <location>
        <begin position="382"/>
        <end position="494"/>
    </location>
</feature>
<dbReference type="InterPro" id="IPR003838">
    <property type="entry name" value="ABC3_permease_C"/>
</dbReference>
<keyword evidence="4 6" id="KW-1133">Transmembrane helix</keyword>
<evidence type="ECO:0000259" key="7">
    <source>
        <dbReference type="Pfam" id="PF02687"/>
    </source>
</evidence>
<evidence type="ECO:0000256" key="1">
    <source>
        <dbReference type="ARBA" id="ARBA00004651"/>
    </source>
</evidence>
<name>A0A1M5MYA9_9BACT</name>
<reference evidence="9 10" key="1">
    <citation type="submission" date="2016-11" db="EMBL/GenBank/DDBJ databases">
        <authorList>
            <person name="Jaros S."/>
            <person name="Januszkiewicz K."/>
            <person name="Wedrychowicz H."/>
        </authorList>
    </citation>
    <scope>NUCLEOTIDE SEQUENCE [LARGE SCALE GENOMIC DNA]</scope>
    <source>
        <strain evidence="9 10">DSM 24574</strain>
    </source>
</reference>
<feature type="transmembrane region" description="Helical" evidence="6">
    <location>
        <begin position="830"/>
        <end position="850"/>
    </location>
</feature>
<dbReference type="RefSeq" id="WP_245804058.1">
    <property type="nucleotide sequence ID" value="NZ_FQWQ01000001.1"/>
</dbReference>
<dbReference type="EMBL" id="FQWQ01000001">
    <property type="protein sequence ID" value="SHG82195.1"/>
    <property type="molecule type" value="Genomic_DNA"/>
</dbReference>
<feature type="domain" description="MacB-like periplasmic core" evidence="8">
    <location>
        <begin position="102"/>
        <end position="315"/>
    </location>
</feature>
<dbReference type="GO" id="GO:0022857">
    <property type="term" value="F:transmembrane transporter activity"/>
    <property type="evidence" value="ECO:0007669"/>
    <property type="project" value="TreeGrafter"/>
</dbReference>
<feature type="transmembrane region" description="Helical" evidence="6">
    <location>
        <begin position="100"/>
        <end position="124"/>
    </location>
</feature>
<dbReference type="STRING" id="947013.SAMN04488109_2004"/>
<keyword evidence="10" id="KW-1185">Reference proteome</keyword>
<proteinExistence type="predicted"/>
<dbReference type="InterPro" id="IPR025857">
    <property type="entry name" value="MacB_PCD"/>
</dbReference>
<feature type="transmembrane region" description="Helical" evidence="6">
    <location>
        <begin position="470"/>
        <end position="493"/>
    </location>
</feature>
<feature type="domain" description="MacB-like periplasmic core" evidence="8">
    <location>
        <begin position="524"/>
        <end position="713"/>
    </location>
</feature>
<feature type="transmembrane region" description="Helical" evidence="6">
    <location>
        <begin position="775"/>
        <end position="794"/>
    </location>
</feature>
<comment type="subcellular location">
    <subcellularLocation>
        <location evidence="1">Cell membrane</location>
        <topology evidence="1">Multi-pass membrane protein</topology>
    </subcellularLocation>
</comment>
<dbReference type="Proteomes" id="UP000184212">
    <property type="component" value="Unassembled WGS sequence"/>
</dbReference>
<dbReference type="Pfam" id="PF12704">
    <property type="entry name" value="MacB_PCD"/>
    <property type="match status" value="2"/>
</dbReference>
<feature type="transmembrane region" description="Helical" evidence="6">
    <location>
        <begin position="427"/>
        <end position="450"/>
    </location>
</feature>
<gene>
    <name evidence="9" type="ORF">SAMN04488109_2004</name>
</gene>
<feature type="transmembrane region" description="Helical" evidence="6">
    <location>
        <begin position="806"/>
        <end position="824"/>
    </location>
</feature>
<keyword evidence="3 6" id="KW-0812">Transmembrane</keyword>
<sequence>MSLLTSEHMDYIVKDLGHRGIVLEGFQEEVLDHLCILVEKEMEGGKRFVDAYHHALKRFGHTTGLRQTQRQVLITDTQTTKLMFKNYFKIALRNLTKHRFYSLVNIAGLATGVASCLIISLFILNELSYDTQHVNRDRLYRVNFRIKFGNLDYDMAVTPPALAPALLQDYPEVEAVARIRVQGNYLVKRDQENFKEKNVAYADSSFFKVFTIPFLHGNPSKALTEPNTIVVSRKIADKYFPNENPIGQTLTFFNNWNNKIVGVMEDFPDNSQFHFEILVSMLNSEESKGTVWLNNNFHTYVLLKPGTDAKALEKKFLGMKEKYVGPQIREFLGAENTPEKLAADGSKFDFWLMPITDVHLHAKTMIEVEPAGDIVYIYLFGAIALFILVIACINFMNLSTARSANRAKEVGVRKVLGSLRSHLVRQFLLESVLISVMAFLLALGLAFVFLPTFNELSGKRLHIPVGDPNFLVLFVGLSLFVGALAGVYPSFFLSAFKPVNVLKGKLALGMKSGLIRSGLVVFQFTISIFLIVGTITINRQLTYIQEKKIGFNKDQVIVIREAHAMGDQLESFKNEMLKNTHILSATISGSLPVAGTDRNNSTYWPQGKQPDQDNMVGMQGFYVDYDYIKTLGMEIKEGRDFSHDFVSDSTGIILNEAAAKAFNIDGDPIGKKIETFKSTENNSIDKEKRDVFTVVGIVKDFHFESMRDNITPLGIFLSKSNGLISFRFESKNVNDVIAALEKKWKQMAPTQPFEYTFLDDDFSSMYATEQRLGKIFAIFAGLAIIIACLGLFALSAFTAEQRTKEIGIRKVLGATVTSIVLLLSKEFGKLIVIAFIIAAPISWFAVKWWLQSYTYKTEVGVLVYVLAGVSAFLVAWLTMGYQSIKAAASNPVNSLRSE</sequence>
<dbReference type="GO" id="GO:0005886">
    <property type="term" value="C:plasma membrane"/>
    <property type="evidence" value="ECO:0007669"/>
    <property type="project" value="UniProtKB-SubCell"/>
</dbReference>
<dbReference type="PANTHER" id="PTHR30572">
    <property type="entry name" value="MEMBRANE COMPONENT OF TRANSPORTER-RELATED"/>
    <property type="match status" value="1"/>
</dbReference>
<evidence type="ECO:0000256" key="5">
    <source>
        <dbReference type="ARBA" id="ARBA00023136"/>
    </source>
</evidence>
<feature type="transmembrane region" description="Helical" evidence="6">
    <location>
        <begin position="862"/>
        <end position="884"/>
    </location>
</feature>
<feature type="transmembrane region" description="Helical" evidence="6">
    <location>
        <begin position="375"/>
        <end position="396"/>
    </location>
</feature>
<evidence type="ECO:0000256" key="2">
    <source>
        <dbReference type="ARBA" id="ARBA00022475"/>
    </source>
</evidence>
<evidence type="ECO:0000259" key="8">
    <source>
        <dbReference type="Pfam" id="PF12704"/>
    </source>
</evidence>
<dbReference type="PANTHER" id="PTHR30572:SF18">
    <property type="entry name" value="ABC-TYPE MACROLIDE FAMILY EXPORT SYSTEM PERMEASE COMPONENT 2"/>
    <property type="match status" value="1"/>
</dbReference>
<evidence type="ECO:0000256" key="4">
    <source>
        <dbReference type="ARBA" id="ARBA00022989"/>
    </source>
</evidence>
<dbReference type="InterPro" id="IPR050250">
    <property type="entry name" value="Macrolide_Exporter_MacB"/>
</dbReference>
<keyword evidence="2" id="KW-1003">Cell membrane</keyword>
<feature type="transmembrane region" description="Helical" evidence="6">
    <location>
        <begin position="514"/>
        <end position="537"/>
    </location>
</feature>
<evidence type="ECO:0000256" key="6">
    <source>
        <dbReference type="SAM" id="Phobius"/>
    </source>
</evidence>
<protein>
    <submittedName>
        <fullName evidence="9">Putative ABC transport system permease protein</fullName>
    </submittedName>
</protein>
<keyword evidence="5 6" id="KW-0472">Membrane</keyword>
<evidence type="ECO:0000313" key="9">
    <source>
        <dbReference type="EMBL" id="SHG82195.1"/>
    </source>
</evidence>